<feature type="region of interest" description="Disordered" evidence="2">
    <location>
        <begin position="75"/>
        <end position="95"/>
    </location>
</feature>
<evidence type="ECO:0000313" key="3">
    <source>
        <dbReference type="EMBL" id="CAG9318158.1"/>
    </source>
</evidence>
<gene>
    <name evidence="3" type="ORF">BSTOLATCC_MIC20640</name>
</gene>
<evidence type="ECO:0000256" key="2">
    <source>
        <dbReference type="SAM" id="MobiDB-lite"/>
    </source>
</evidence>
<feature type="compositionally biased region" description="Polar residues" evidence="2">
    <location>
        <begin position="660"/>
        <end position="691"/>
    </location>
</feature>
<reference evidence="3" key="1">
    <citation type="submission" date="2021-09" db="EMBL/GenBank/DDBJ databases">
        <authorList>
            <consortium name="AG Swart"/>
            <person name="Singh M."/>
            <person name="Singh A."/>
            <person name="Seah K."/>
            <person name="Emmerich C."/>
        </authorList>
    </citation>
    <scope>NUCLEOTIDE SEQUENCE</scope>
    <source>
        <strain evidence="3">ATCC30299</strain>
    </source>
</reference>
<feature type="compositionally biased region" description="Polar residues" evidence="2">
    <location>
        <begin position="969"/>
        <end position="985"/>
    </location>
</feature>
<dbReference type="AlphaFoldDB" id="A0AAU9IWT3"/>
<feature type="compositionally biased region" description="Basic and acidic residues" evidence="2">
    <location>
        <begin position="378"/>
        <end position="405"/>
    </location>
</feature>
<keyword evidence="4" id="KW-1185">Reference proteome</keyword>
<feature type="region of interest" description="Disordered" evidence="2">
    <location>
        <begin position="570"/>
        <end position="642"/>
    </location>
</feature>
<feature type="region of interest" description="Disordered" evidence="2">
    <location>
        <begin position="514"/>
        <end position="545"/>
    </location>
</feature>
<evidence type="ECO:0000256" key="1">
    <source>
        <dbReference type="SAM" id="Coils"/>
    </source>
</evidence>
<feature type="compositionally biased region" description="Basic and acidic residues" evidence="2">
    <location>
        <begin position="830"/>
        <end position="842"/>
    </location>
</feature>
<feature type="compositionally biased region" description="Polar residues" evidence="2">
    <location>
        <begin position="1"/>
        <end position="29"/>
    </location>
</feature>
<feature type="compositionally biased region" description="Basic and acidic residues" evidence="2">
    <location>
        <begin position="340"/>
        <end position="359"/>
    </location>
</feature>
<keyword evidence="1" id="KW-0175">Coiled coil</keyword>
<evidence type="ECO:0000313" key="4">
    <source>
        <dbReference type="Proteomes" id="UP001162131"/>
    </source>
</evidence>
<feature type="region of interest" description="Disordered" evidence="2">
    <location>
        <begin position="274"/>
        <end position="479"/>
    </location>
</feature>
<feature type="compositionally biased region" description="Basic and acidic residues" evidence="2">
    <location>
        <begin position="525"/>
        <end position="545"/>
    </location>
</feature>
<feature type="compositionally biased region" description="Polar residues" evidence="2">
    <location>
        <begin position="321"/>
        <end position="339"/>
    </location>
</feature>
<comment type="caution">
    <text evidence="3">The sequence shown here is derived from an EMBL/GenBank/DDBJ whole genome shotgun (WGS) entry which is preliminary data.</text>
</comment>
<feature type="compositionally biased region" description="Basic and acidic residues" evidence="2">
    <location>
        <begin position="772"/>
        <end position="791"/>
    </location>
</feature>
<dbReference type="EMBL" id="CAJZBQ010000020">
    <property type="protein sequence ID" value="CAG9318158.1"/>
    <property type="molecule type" value="Genomic_DNA"/>
</dbReference>
<protein>
    <submittedName>
        <fullName evidence="3">Uncharacterized protein</fullName>
    </submittedName>
</protein>
<feature type="compositionally biased region" description="Polar residues" evidence="2">
    <location>
        <begin position="721"/>
        <end position="742"/>
    </location>
</feature>
<name>A0AAU9IWT3_9CILI</name>
<accession>A0AAU9IWT3</accession>
<feature type="region of interest" description="Disordered" evidence="2">
    <location>
        <begin position="959"/>
        <end position="985"/>
    </location>
</feature>
<dbReference type="Proteomes" id="UP001162131">
    <property type="component" value="Unassembled WGS sequence"/>
</dbReference>
<feature type="compositionally biased region" description="Polar residues" evidence="2">
    <location>
        <begin position="364"/>
        <end position="374"/>
    </location>
</feature>
<feature type="compositionally biased region" description="Basic and acidic residues" evidence="2">
    <location>
        <begin position="619"/>
        <end position="630"/>
    </location>
</feature>
<feature type="region of interest" description="Disordered" evidence="2">
    <location>
        <begin position="656"/>
        <end position="885"/>
    </location>
</feature>
<sequence>MKSNSLSYSSPGRRSLQFSNDHDPNTQLSRAHRRSMSPNYMSPTVSTLGIEFSEDYFFGCSVCGTKAIETSIEGSFHESPPKIRPSNKFDTAENCTENSNSYSKLVKVVKRNSIGDKNEVAEIKKKIIETNSKPEEWDSDVDRSFKIIEEDPANEDGVVINEIHYKEVYPAPKTELTALNYKEAKSVQESFYYNPAAIENVKEEERKRVVIRRAEYSNRTKGVCKSMVATISNADDIKNDNIKEKINKERQKLEELNRERQRLEELQEKKSDLITPKKLKSSSYSVERSTGGRKENDNYIAVRENARKTTPSRADLAKKNGASTPRNEIRTPRSQAAQRSEQDEVKTDPFEYKRNEKPGAEITTPRSQTTSKNEQQQDETRSQASKRLDESKGQILDDSKSDIKTPRSQISIKEDAKNDSFTLQRGGEKTKSIKQSIIEQMSNKDKKSNKDLSFSSKKSVCSAQEYQHTKSDIGEDDLSSLKSMPISQAIEEIYEMKNPEIVVDSTINIFKDEENIQKSTSSQEKVGKDSPKFPVEDIKGGENEKSQIEYSVEEEIVEIEQPQAIVKKPEKVKVRGGKSTGLPGRSYEPVLGNRRSPESPENSEGVIRVKGNLIGSSKADSELSREESKIIENSPYGNTLSIITSPIKDDSIVCEDQIILTEQSPTKIESSENPSEMTTDSPTKILLQSSKSKQEASPAKSSGSKHSSPAKSQDSSSKNSTPLGNSPNSSPSAKLSPLSQSPMPEDIEEPIRDESFDNKSQTSVKSQYSSKSKNDDKKSQTSSKSKNEDSKSQTSSKSKNEDSKSQVSSQSKNEESKSPKMYANQSPISRKSENSENKHEISEGSNEILIEEHSEPELQQRGTGEFPENEQAYPFKDALSENYSQETQEMLHFKPHNIDQRQYRQPSFGENQEDFVDASSINVERASSPALSLESGGKKSKIHYNTFDSIREEHVQYENEYESSLDEYSGQNPNEKSTQTRNSSGGNIEITEVRIHQMLALLCDDKILKGLRMIGGFAQYFEEHGHEFLNR</sequence>
<feature type="region of interest" description="Disordered" evidence="2">
    <location>
        <begin position="1"/>
        <end position="40"/>
    </location>
</feature>
<feature type="coiled-coil region" evidence="1">
    <location>
        <begin position="239"/>
        <end position="273"/>
    </location>
</feature>
<feature type="compositionally biased region" description="Low complexity" evidence="2">
    <location>
        <begin position="696"/>
        <end position="720"/>
    </location>
</feature>
<proteinExistence type="predicted"/>
<organism evidence="3 4">
    <name type="scientific">Blepharisma stoltei</name>
    <dbReference type="NCBI Taxonomy" id="1481888"/>
    <lineage>
        <taxon>Eukaryota</taxon>
        <taxon>Sar</taxon>
        <taxon>Alveolata</taxon>
        <taxon>Ciliophora</taxon>
        <taxon>Postciliodesmatophora</taxon>
        <taxon>Heterotrichea</taxon>
        <taxon>Heterotrichida</taxon>
        <taxon>Blepharismidae</taxon>
        <taxon>Blepharisma</taxon>
    </lineage>
</organism>